<accession>A0A918YYJ0</accession>
<dbReference type="EMBL" id="BNAT01000015">
    <property type="protein sequence ID" value="GHE29490.1"/>
    <property type="molecule type" value="Genomic_DNA"/>
</dbReference>
<evidence type="ECO:0000313" key="2">
    <source>
        <dbReference type="EMBL" id="GHE29490.1"/>
    </source>
</evidence>
<sequence>MLDLGEEAGPFPLGILASGGLVDDVGHLGALTEEVDEPGLPDPTPAAEQQGPAALVAPAVAHPGEVAVQGGQLGCAAYEAWHGSPSSLLVLNILK</sequence>
<comment type="caution">
    <text evidence="2">The sequence shown here is derived from an EMBL/GenBank/DDBJ whole genome shotgun (WGS) entry which is preliminary data.</text>
</comment>
<organism evidence="2 3">
    <name type="scientific">Streptomyces capitiformicae</name>
    <dbReference type="NCBI Taxonomy" id="2014920"/>
    <lineage>
        <taxon>Bacteria</taxon>
        <taxon>Bacillati</taxon>
        <taxon>Actinomycetota</taxon>
        <taxon>Actinomycetes</taxon>
        <taxon>Kitasatosporales</taxon>
        <taxon>Streptomycetaceae</taxon>
        <taxon>Streptomyces</taxon>
    </lineage>
</organism>
<evidence type="ECO:0000256" key="1">
    <source>
        <dbReference type="SAM" id="MobiDB-lite"/>
    </source>
</evidence>
<keyword evidence="3" id="KW-1185">Reference proteome</keyword>
<proteinExistence type="predicted"/>
<feature type="region of interest" description="Disordered" evidence="1">
    <location>
        <begin position="28"/>
        <end position="52"/>
    </location>
</feature>
<dbReference type="Proteomes" id="UP000603227">
    <property type="component" value="Unassembled WGS sequence"/>
</dbReference>
<reference evidence="2" key="1">
    <citation type="journal article" date="2014" name="Int. J. Syst. Evol. Microbiol.">
        <title>Complete genome sequence of Corynebacterium casei LMG S-19264T (=DSM 44701T), isolated from a smear-ripened cheese.</title>
        <authorList>
            <consortium name="US DOE Joint Genome Institute (JGI-PGF)"/>
            <person name="Walter F."/>
            <person name="Albersmeier A."/>
            <person name="Kalinowski J."/>
            <person name="Ruckert C."/>
        </authorList>
    </citation>
    <scope>NUCLEOTIDE SEQUENCE</scope>
    <source>
        <strain evidence="2">CGMCC 4.7403</strain>
    </source>
</reference>
<dbReference type="AlphaFoldDB" id="A0A918YYJ0"/>
<gene>
    <name evidence="2" type="ORF">GCM10017771_45340</name>
</gene>
<reference evidence="2" key="2">
    <citation type="submission" date="2020-09" db="EMBL/GenBank/DDBJ databases">
        <authorList>
            <person name="Sun Q."/>
            <person name="Zhou Y."/>
        </authorList>
    </citation>
    <scope>NUCLEOTIDE SEQUENCE</scope>
    <source>
        <strain evidence="2">CGMCC 4.7403</strain>
    </source>
</reference>
<protein>
    <submittedName>
        <fullName evidence="2">Uncharacterized protein</fullName>
    </submittedName>
</protein>
<evidence type="ECO:0000313" key="3">
    <source>
        <dbReference type="Proteomes" id="UP000603227"/>
    </source>
</evidence>
<name>A0A918YYJ0_9ACTN</name>